<keyword evidence="5" id="KW-0652">Protein synthesis inhibitor</keyword>
<feature type="compositionally biased region" description="Polar residues" evidence="7">
    <location>
        <begin position="55"/>
        <end position="75"/>
    </location>
</feature>
<dbReference type="GO" id="GO:0005634">
    <property type="term" value="C:nucleus"/>
    <property type="evidence" value="ECO:0007669"/>
    <property type="project" value="TreeGrafter"/>
</dbReference>
<keyword evidence="10" id="KW-1185">Reference proteome</keyword>
<keyword evidence="3 9" id="KW-0418">Kinase</keyword>
<dbReference type="Pfam" id="PF00069">
    <property type="entry name" value="Pkinase"/>
    <property type="match status" value="1"/>
</dbReference>
<dbReference type="OrthoDB" id="1688503at2759"/>
<evidence type="ECO:0000256" key="5">
    <source>
        <dbReference type="ARBA" id="ARBA00023193"/>
    </source>
</evidence>
<feature type="compositionally biased region" description="Basic and acidic residues" evidence="7">
    <location>
        <begin position="536"/>
        <end position="549"/>
    </location>
</feature>
<dbReference type="PROSITE" id="PS50011">
    <property type="entry name" value="PROTEIN_KINASE_DOM"/>
    <property type="match status" value="1"/>
</dbReference>
<dbReference type="AlphaFoldDB" id="A0A2R5GAR0"/>
<evidence type="ECO:0000313" key="10">
    <source>
        <dbReference type="Proteomes" id="UP000241890"/>
    </source>
</evidence>
<dbReference type="InParanoid" id="A0A2R5GAR0"/>
<dbReference type="Proteomes" id="UP000241890">
    <property type="component" value="Unassembled WGS sequence"/>
</dbReference>
<dbReference type="InterPro" id="IPR011009">
    <property type="entry name" value="Kinase-like_dom_sf"/>
</dbReference>
<dbReference type="InterPro" id="IPR008271">
    <property type="entry name" value="Ser/Thr_kinase_AS"/>
</dbReference>
<feature type="domain" description="Protein kinase" evidence="8">
    <location>
        <begin position="215"/>
        <end position="505"/>
    </location>
</feature>
<evidence type="ECO:0000256" key="2">
    <source>
        <dbReference type="ARBA" id="ARBA00022741"/>
    </source>
</evidence>
<organism evidence="9 10">
    <name type="scientific">Hondaea fermentalgiana</name>
    <dbReference type="NCBI Taxonomy" id="2315210"/>
    <lineage>
        <taxon>Eukaryota</taxon>
        <taxon>Sar</taxon>
        <taxon>Stramenopiles</taxon>
        <taxon>Bigyra</taxon>
        <taxon>Labyrinthulomycetes</taxon>
        <taxon>Thraustochytrida</taxon>
        <taxon>Thraustochytriidae</taxon>
        <taxon>Hondaea</taxon>
    </lineage>
</organism>
<dbReference type="PANTHER" id="PTHR11042">
    <property type="entry name" value="EUKARYOTIC TRANSLATION INITIATION FACTOR 2-ALPHA KINASE EIF2-ALPHA KINASE -RELATED"/>
    <property type="match status" value="1"/>
</dbReference>
<feature type="compositionally biased region" description="Polar residues" evidence="7">
    <location>
        <begin position="650"/>
        <end position="662"/>
    </location>
</feature>
<dbReference type="PANTHER" id="PTHR11042:SF190">
    <property type="entry name" value="MITOSIS INHIBITOR PROTEIN KINASE MIK1"/>
    <property type="match status" value="1"/>
</dbReference>
<feature type="region of interest" description="Disordered" evidence="7">
    <location>
        <begin position="142"/>
        <end position="166"/>
    </location>
</feature>
<comment type="similarity">
    <text evidence="6">Belongs to the protein kinase superfamily. Ser/Thr protein kinase family. GCN2 subfamily.</text>
</comment>
<feature type="region of interest" description="Disordered" evidence="7">
    <location>
        <begin position="523"/>
        <end position="751"/>
    </location>
</feature>
<keyword evidence="4" id="KW-0067">ATP-binding</keyword>
<evidence type="ECO:0000256" key="3">
    <source>
        <dbReference type="ARBA" id="ARBA00022777"/>
    </source>
</evidence>
<comment type="caution">
    <text evidence="9">The sequence shown here is derived from an EMBL/GenBank/DDBJ whole genome shotgun (WGS) entry which is preliminary data.</text>
</comment>
<evidence type="ECO:0000256" key="6">
    <source>
        <dbReference type="ARBA" id="ARBA00037982"/>
    </source>
</evidence>
<dbReference type="PROSITE" id="PS00108">
    <property type="entry name" value="PROTEIN_KINASE_ST"/>
    <property type="match status" value="1"/>
</dbReference>
<dbReference type="Gene3D" id="1.10.510.10">
    <property type="entry name" value="Transferase(Phosphotransferase) domain 1"/>
    <property type="match status" value="1"/>
</dbReference>
<accession>A0A2R5GAR0</accession>
<dbReference type="GO" id="GO:0005737">
    <property type="term" value="C:cytoplasm"/>
    <property type="evidence" value="ECO:0007669"/>
    <property type="project" value="TreeGrafter"/>
</dbReference>
<protein>
    <submittedName>
        <fullName evidence="9">Wee1-like protein kinase</fullName>
    </submittedName>
</protein>
<dbReference type="GO" id="GO:0004672">
    <property type="term" value="F:protein kinase activity"/>
    <property type="evidence" value="ECO:0007669"/>
    <property type="project" value="InterPro"/>
</dbReference>
<evidence type="ECO:0000256" key="1">
    <source>
        <dbReference type="ARBA" id="ARBA00022679"/>
    </source>
</evidence>
<dbReference type="SMART" id="SM00220">
    <property type="entry name" value="S_TKc"/>
    <property type="match status" value="1"/>
</dbReference>
<feature type="compositionally biased region" description="Low complexity" evidence="7">
    <location>
        <begin position="7"/>
        <end position="21"/>
    </location>
</feature>
<sequence>MDRSSKKAALSSSASTTSSSSEMDVSSDTVPPIEVADDGPRDAAFITRAGAHLQPFTTPAFTPDSTSPTLASLGSASAVADHRIRRSQSEHRPTPEPRAFQRPGELRRKCHTVPRGHVGYTPRPPPPPTPHRMAFTIGRTLRSSTTARRDLRRMSPHTGLGSESPISPLVTDDTCIIVVPKHALPATASQQTKRSCQQLPGSASATVSSSRVPQLRFLRNIGAGNFASVSLVEEVFDDAEEDQDKNQDQDQDREVTDAAPKAQQRSRRRPGHRTNLYALKENLDPFESEQTKSYKQMLRSTRAWADLPPHENVVSIVCAWQSQGRIKIQMEFCQGGNLLDYTEACMQSSVIEWGETQVWRAMGDALGGLAHIHAHGLCHNDIKPGNLFLGGQPLRLMLGDFGHLRRPNDDEADGEEGDERYIPREALSGDFSFAGDIFMLGISFFEVVADVELPTTGAWHNLREGKIPPLPQGYSDELHATLRRMMHPDPSKRPTAEGLLSHAPIVAAKTSALPEVDFFQTSPLASSPSWSPQHGNRVESEGGEDRGMRTPEQTISPVPMFAGSPLNTPGPSARMAGRSASTVSRVTIMPGRVNFSPMVDSTPSRDSPLAEGEEGGPRDSSSLSVFAPVASGDSGNQSTFGGTPDASRKPSASSYKGNSFESPVTPEYPGLRSQRTTRRAWSRATSRRFAENCESNQDGGECTSTAASSTRKTRSGSKNVFNDDAGPDDDDDGRSSPRKCLLDDFEGMDFQ</sequence>
<dbReference type="InterPro" id="IPR050339">
    <property type="entry name" value="CC_SR_Kinase"/>
</dbReference>
<evidence type="ECO:0000313" key="9">
    <source>
        <dbReference type="EMBL" id="GBG28106.1"/>
    </source>
</evidence>
<evidence type="ECO:0000256" key="4">
    <source>
        <dbReference type="ARBA" id="ARBA00022840"/>
    </source>
</evidence>
<gene>
    <name evidence="9" type="ORF">FCC1311_043292</name>
</gene>
<keyword evidence="1" id="KW-0808">Transferase</keyword>
<name>A0A2R5GAR0_9STRA</name>
<dbReference type="GO" id="GO:0017148">
    <property type="term" value="P:negative regulation of translation"/>
    <property type="evidence" value="ECO:0007669"/>
    <property type="project" value="UniProtKB-KW"/>
</dbReference>
<dbReference type="InterPro" id="IPR000719">
    <property type="entry name" value="Prot_kinase_dom"/>
</dbReference>
<proteinExistence type="inferred from homology"/>
<evidence type="ECO:0000256" key="7">
    <source>
        <dbReference type="SAM" id="MobiDB-lite"/>
    </source>
</evidence>
<dbReference type="Gene3D" id="3.30.200.20">
    <property type="entry name" value="Phosphorylase Kinase, domain 1"/>
    <property type="match status" value="1"/>
</dbReference>
<evidence type="ECO:0000259" key="8">
    <source>
        <dbReference type="PROSITE" id="PS50011"/>
    </source>
</evidence>
<dbReference type="EMBL" id="BEYU01000039">
    <property type="protein sequence ID" value="GBG28106.1"/>
    <property type="molecule type" value="Genomic_DNA"/>
</dbReference>
<feature type="region of interest" description="Disordered" evidence="7">
    <location>
        <begin position="1"/>
        <end position="104"/>
    </location>
</feature>
<feature type="compositionally biased region" description="Basic and acidic residues" evidence="7">
    <location>
        <begin position="244"/>
        <end position="256"/>
    </location>
</feature>
<feature type="region of interest" description="Disordered" evidence="7">
    <location>
        <begin position="238"/>
        <end position="282"/>
    </location>
</feature>
<keyword evidence="2" id="KW-0547">Nucleotide-binding</keyword>
<feature type="compositionally biased region" description="Polar residues" evidence="7">
    <location>
        <begin position="523"/>
        <end position="534"/>
    </location>
</feature>
<dbReference type="SUPFAM" id="SSF56112">
    <property type="entry name" value="Protein kinase-like (PK-like)"/>
    <property type="match status" value="1"/>
</dbReference>
<reference evidence="9 10" key="1">
    <citation type="submission" date="2017-12" db="EMBL/GenBank/DDBJ databases">
        <title>Sequencing, de novo assembly and annotation of complete genome of a new Thraustochytrid species, strain FCC1311.</title>
        <authorList>
            <person name="Sedici K."/>
            <person name="Godart F."/>
            <person name="Aiese Cigliano R."/>
            <person name="Sanseverino W."/>
            <person name="Barakat M."/>
            <person name="Ortet P."/>
            <person name="Marechal E."/>
            <person name="Cagnac O."/>
            <person name="Amato A."/>
        </authorList>
    </citation>
    <scope>NUCLEOTIDE SEQUENCE [LARGE SCALE GENOMIC DNA]</scope>
</reference>
<dbReference type="GO" id="GO:0005524">
    <property type="term" value="F:ATP binding"/>
    <property type="evidence" value="ECO:0007669"/>
    <property type="project" value="UniProtKB-KW"/>
</dbReference>